<name>A0A125Q8N7_9HYPH</name>
<protein>
    <submittedName>
        <fullName evidence="1">Uncharacterized protein</fullName>
    </submittedName>
</protein>
<sequence>MTKTRSALAKTPAASETETYRGIYISNSSKMLKGSAFDLLFEVATCITTGFHTNSGNVDPLQR</sequence>
<evidence type="ECO:0000313" key="2">
    <source>
        <dbReference type="Proteomes" id="UP000068164"/>
    </source>
</evidence>
<gene>
    <name evidence="1" type="ORF">AS026_38090</name>
</gene>
<dbReference type="Proteomes" id="UP000068164">
    <property type="component" value="Unassembled WGS sequence"/>
</dbReference>
<proteinExistence type="predicted"/>
<keyword evidence="2" id="KW-1185">Reference proteome</keyword>
<dbReference type="EMBL" id="LNCD01000058">
    <property type="protein sequence ID" value="KWV54782.1"/>
    <property type="molecule type" value="Genomic_DNA"/>
</dbReference>
<accession>A0A125Q8N7</accession>
<organism evidence="1 2">
    <name type="scientific">Rhizobium altiplani</name>
    <dbReference type="NCBI Taxonomy" id="1864509"/>
    <lineage>
        <taxon>Bacteria</taxon>
        <taxon>Pseudomonadati</taxon>
        <taxon>Pseudomonadota</taxon>
        <taxon>Alphaproteobacteria</taxon>
        <taxon>Hyphomicrobiales</taxon>
        <taxon>Rhizobiaceae</taxon>
        <taxon>Rhizobium/Agrobacterium group</taxon>
        <taxon>Rhizobium</taxon>
    </lineage>
</organism>
<comment type="caution">
    <text evidence="1">The sequence shown here is derived from an EMBL/GenBank/DDBJ whole genome shotgun (WGS) entry which is preliminary data.</text>
</comment>
<dbReference type="AlphaFoldDB" id="A0A125Q8N7"/>
<evidence type="ECO:0000313" key="1">
    <source>
        <dbReference type="EMBL" id="KWV54782.1"/>
    </source>
</evidence>
<reference evidence="1 2" key="1">
    <citation type="submission" date="2015-11" db="EMBL/GenBank/DDBJ databases">
        <title>Draft Genome Sequence of the Strain BR 10423 (Rhizobium sp.) isolated from nodules of Mimosa pudica.</title>
        <authorList>
            <person name="Barauna A.C."/>
            <person name="Zilli J.E."/>
            <person name="Simoes-Araujo J.L."/>
            <person name="Reis V.M."/>
            <person name="James E.K."/>
            <person name="Reis F.B.Jr."/>
            <person name="Rouws L.F."/>
            <person name="Passos S.R."/>
            <person name="Gois S.R."/>
        </authorList>
    </citation>
    <scope>NUCLEOTIDE SEQUENCE [LARGE SCALE GENOMIC DNA]</scope>
    <source>
        <strain evidence="1 2">BR10423</strain>
    </source>
</reference>